<dbReference type="InterPro" id="IPR017452">
    <property type="entry name" value="GPCR_Rhodpsn_7TM"/>
</dbReference>
<gene>
    <name evidence="8" type="ORF">GIL414_LOCUS24650</name>
    <name evidence="7" type="ORF">KQP761_LOCUS3821</name>
</gene>
<dbReference type="Proteomes" id="UP000663834">
    <property type="component" value="Unassembled WGS sequence"/>
</dbReference>
<dbReference type="PROSITE" id="PS50262">
    <property type="entry name" value="G_PROTEIN_RECEP_F1_2"/>
    <property type="match status" value="1"/>
</dbReference>
<dbReference type="AlphaFoldDB" id="A0A815CBI6"/>
<protein>
    <recommendedName>
        <fullName evidence="6">G-protein coupled receptors family 1 profile domain-containing protein</fullName>
    </recommendedName>
</protein>
<dbReference type="PANTHER" id="PTHR46641">
    <property type="entry name" value="FMRFAMIDE RECEPTOR-RELATED"/>
    <property type="match status" value="1"/>
</dbReference>
<dbReference type="Proteomes" id="UP000681720">
    <property type="component" value="Unassembled WGS sequence"/>
</dbReference>
<accession>A0A815CBI6</accession>
<comment type="subcellular location">
    <subcellularLocation>
        <location evidence="1">Membrane</location>
    </subcellularLocation>
</comment>
<dbReference type="InterPro" id="IPR052954">
    <property type="entry name" value="GPCR-Ligand_Int"/>
</dbReference>
<feature type="transmembrane region" description="Helical" evidence="5">
    <location>
        <begin position="55"/>
        <end position="74"/>
    </location>
</feature>
<evidence type="ECO:0000256" key="1">
    <source>
        <dbReference type="ARBA" id="ARBA00004370"/>
    </source>
</evidence>
<evidence type="ECO:0000256" key="5">
    <source>
        <dbReference type="SAM" id="Phobius"/>
    </source>
</evidence>
<evidence type="ECO:0000256" key="3">
    <source>
        <dbReference type="ARBA" id="ARBA00022989"/>
    </source>
</evidence>
<keyword evidence="2 5" id="KW-0812">Transmembrane</keyword>
<evidence type="ECO:0000313" key="7">
    <source>
        <dbReference type="EMBL" id="CAF1281818.1"/>
    </source>
</evidence>
<feature type="domain" description="G-protein coupled receptors family 1 profile" evidence="6">
    <location>
        <begin position="35"/>
        <end position="310"/>
    </location>
</feature>
<keyword evidence="3 5" id="KW-1133">Transmembrane helix</keyword>
<dbReference type="GO" id="GO:0016020">
    <property type="term" value="C:membrane"/>
    <property type="evidence" value="ECO:0007669"/>
    <property type="project" value="UniProtKB-SubCell"/>
</dbReference>
<evidence type="ECO:0000256" key="2">
    <source>
        <dbReference type="ARBA" id="ARBA00022692"/>
    </source>
</evidence>
<evidence type="ECO:0000256" key="4">
    <source>
        <dbReference type="ARBA" id="ARBA00023136"/>
    </source>
</evidence>
<feature type="transmembrane region" description="Helical" evidence="5">
    <location>
        <begin position="290"/>
        <end position="311"/>
    </location>
</feature>
<evidence type="ECO:0000313" key="8">
    <source>
        <dbReference type="EMBL" id="CAF4273434.1"/>
    </source>
</evidence>
<dbReference type="Gene3D" id="1.20.1070.10">
    <property type="entry name" value="Rhodopsin 7-helix transmembrane proteins"/>
    <property type="match status" value="1"/>
</dbReference>
<keyword evidence="4 5" id="KW-0472">Membrane</keyword>
<sequence>MSSSSDAGNIAALNNASMQLNRYFGIFILLFGILGNTMNVCVLSQRALRSNPCAWLFLASSIAYGIGLVAGLLSRPLSTWSADLTSENPFLCKLRAGLLFSAISVGSWLIMLATADRWLSSSPNSNLRKRSTLKNAQTNAIVVSICVTLVEAQNFYCFDANLTNTPLKCYTKTVWCSVLNDLSLALITILCPLILMILFSTMTILNIRSSRSRLQPMQNTADGPTGHSTMIGNNATVVEQKKMDRRLSIMLFVQIFLICLLSLPLASIKLYTTMTRSLTKSALQITIENFAFNVLLLVFYLSCGMPFYIYLLSGGRLFRKAIYSFVNTLRHKIMRQRV</sequence>
<name>A0A815CBI6_9BILA</name>
<feature type="transmembrane region" description="Helical" evidence="5">
    <location>
        <begin position="23"/>
        <end position="43"/>
    </location>
</feature>
<feature type="transmembrane region" description="Helical" evidence="5">
    <location>
        <begin position="182"/>
        <end position="207"/>
    </location>
</feature>
<dbReference type="PANTHER" id="PTHR46641:SF2">
    <property type="entry name" value="FMRFAMIDE RECEPTOR"/>
    <property type="match status" value="1"/>
</dbReference>
<feature type="transmembrane region" description="Helical" evidence="5">
    <location>
        <begin position="249"/>
        <end position="270"/>
    </location>
</feature>
<proteinExistence type="predicted"/>
<dbReference type="SUPFAM" id="SSF81321">
    <property type="entry name" value="Family A G protein-coupled receptor-like"/>
    <property type="match status" value="1"/>
</dbReference>
<feature type="transmembrane region" description="Helical" evidence="5">
    <location>
        <begin position="94"/>
        <end position="115"/>
    </location>
</feature>
<dbReference type="OrthoDB" id="10016709at2759"/>
<dbReference type="EMBL" id="CAJOBJ010031065">
    <property type="protein sequence ID" value="CAF4273434.1"/>
    <property type="molecule type" value="Genomic_DNA"/>
</dbReference>
<dbReference type="EMBL" id="CAJNOW010000543">
    <property type="protein sequence ID" value="CAF1281818.1"/>
    <property type="molecule type" value="Genomic_DNA"/>
</dbReference>
<feature type="transmembrane region" description="Helical" evidence="5">
    <location>
        <begin position="136"/>
        <end position="156"/>
    </location>
</feature>
<comment type="caution">
    <text evidence="7">The sequence shown here is derived from an EMBL/GenBank/DDBJ whole genome shotgun (WGS) entry which is preliminary data.</text>
</comment>
<evidence type="ECO:0000313" key="9">
    <source>
        <dbReference type="Proteomes" id="UP000663834"/>
    </source>
</evidence>
<reference evidence="7" key="1">
    <citation type="submission" date="2021-02" db="EMBL/GenBank/DDBJ databases">
        <authorList>
            <person name="Nowell W R."/>
        </authorList>
    </citation>
    <scope>NUCLEOTIDE SEQUENCE</scope>
</reference>
<organism evidence="7 9">
    <name type="scientific">Rotaria magnacalcarata</name>
    <dbReference type="NCBI Taxonomy" id="392030"/>
    <lineage>
        <taxon>Eukaryota</taxon>
        <taxon>Metazoa</taxon>
        <taxon>Spiralia</taxon>
        <taxon>Gnathifera</taxon>
        <taxon>Rotifera</taxon>
        <taxon>Eurotatoria</taxon>
        <taxon>Bdelloidea</taxon>
        <taxon>Philodinida</taxon>
        <taxon>Philodinidae</taxon>
        <taxon>Rotaria</taxon>
    </lineage>
</organism>
<evidence type="ECO:0000259" key="6">
    <source>
        <dbReference type="PROSITE" id="PS50262"/>
    </source>
</evidence>